<evidence type="ECO:0000256" key="6">
    <source>
        <dbReference type="ARBA" id="ARBA00022692"/>
    </source>
</evidence>
<evidence type="ECO:0000313" key="14">
    <source>
        <dbReference type="Proteomes" id="UP001177023"/>
    </source>
</evidence>
<dbReference type="EC" id="2.4.1.17" evidence="3"/>
<feature type="transmembrane region" description="Helical" evidence="11">
    <location>
        <begin position="488"/>
        <end position="512"/>
    </location>
</feature>
<dbReference type="InterPro" id="IPR002213">
    <property type="entry name" value="UDP_glucos_trans"/>
</dbReference>
<organism evidence="13 14">
    <name type="scientific">Mesorhabditis spiculigera</name>
    <dbReference type="NCBI Taxonomy" id="96644"/>
    <lineage>
        <taxon>Eukaryota</taxon>
        <taxon>Metazoa</taxon>
        <taxon>Ecdysozoa</taxon>
        <taxon>Nematoda</taxon>
        <taxon>Chromadorea</taxon>
        <taxon>Rhabditida</taxon>
        <taxon>Rhabditina</taxon>
        <taxon>Rhabditomorpha</taxon>
        <taxon>Rhabditoidea</taxon>
        <taxon>Rhabditidae</taxon>
        <taxon>Mesorhabditinae</taxon>
        <taxon>Mesorhabditis</taxon>
    </lineage>
</organism>
<gene>
    <name evidence="13" type="ORF">MSPICULIGERA_LOCUS18445</name>
</gene>
<sequence length="528" mass="59156">MKLLILLLAVLQCTASLKILLYNPGFGHSHMRFMGRISTVLTEAGHALTEVRPAVDSALKWEGVSKTKDVLVYPEDPLVAELVKRMNDEDGFLGGLWTKEMTPQQMSSMMGNMTKMFVRSCDHILYETDLVATLKKRKFDLGITEAFDPCGFAIFKLAGVENWVSTSSSNLLDHQAMLLGVPLVPSYVPGPMTESTEKMTLFEKTMNAVGTYFGGKIFLDIFEAFTENFKKRMGTEYIDVKALASRSAMLFTNTQNLIDFPKPTLHKIVDIGGIHIKDTSKEKLDEEWNKILNRKKKNVLISFGSVAKSSNMPQPYKKAIIKAAREMPDVLIIWKYEADDLPKSELPENLYLSKWTPQNALLADPRLNLFLTHGGLASTTEIAYSGTPSIVTPLFADQPRNAKVLLRHGGAEKLRKFDLANSEKIKTTIMKILDDPSYETKAKELSIMLKNPPFTPKELLVRNVEFVGRFGSLPQLDPYGRQLSFFQYYLLDIISIFLVVTISVILLAVYLIKSCLALVTGAAKMKSD</sequence>
<dbReference type="CDD" id="cd03784">
    <property type="entry name" value="GT1_Gtf-like"/>
    <property type="match status" value="1"/>
</dbReference>
<dbReference type="Pfam" id="PF00201">
    <property type="entry name" value="UDPGT"/>
    <property type="match status" value="1"/>
</dbReference>
<proteinExistence type="inferred from homology"/>
<evidence type="ECO:0000256" key="2">
    <source>
        <dbReference type="ARBA" id="ARBA00009995"/>
    </source>
</evidence>
<comment type="subcellular location">
    <subcellularLocation>
        <location evidence="1">Membrane</location>
        <topology evidence="1">Single-pass membrane protein</topology>
    </subcellularLocation>
</comment>
<evidence type="ECO:0000256" key="5">
    <source>
        <dbReference type="ARBA" id="ARBA00022679"/>
    </source>
</evidence>
<dbReference type="FunFam" id="3.40.50.2000:FF:000038">
    <property type="entry name" value="UDP-GlucuronosylTransferase"/>
    <property type="match status" value="1"/>
</dbReference>
<protein>
    <recommendedName>
        <fullName evidence="3">glucuronosyltransferase</fullName>
        <ecNumber evidence="3">2.4.1.17</ecNumber>
    </recommendedName>
</protein>
<comment type="caution">
    <text evidence="13">The sequence shown here is derived from an EMBL/GenBank/DDBJ whole genome shotgun (WGS) entry which is preliminary data.</text>
</comment>
<feature type="non-terminal residue" evidence="13">
    <location>
        <position position="1"/>
    </location>
</feature>
<keyword evidence="8 11" id="KW-1133">Transmembrane helix</keyword>
<evidence type="ECO:0000256" key="11">
    <source>
        <dbReference type="SAM" id="Phobius"/>
    </source>
</evidence>
<feature type="signal peptide" evidence="12">
    <location>
        <begin position="1"/>
        <end position="16"/>
    </location>
</feature>
<dbReference type="InterPro" id="IPR050271">
    <property type="entry name" value="UDP-glycosyltransferase"/>
</dbReference>
<evidence type="ECO:0000256" key="10">
    <source>
        <dbReference type="ARBA" id="ARBA00047475"/>
    </source>
</evidence>
<evidence type="ECO:0000256" key="7">
    <source>
        <dbReference type="ARBA" id="ARBA00022729"/>
    </source>
</evidence>
<evidence type="ECO:0000256" key="12">
    <source>
        <dbReference type="SAM" id="SignalP"/>
    </source>
</evidence>
<dbReference type="PANTHER" id="PTHR48043">
    <property type="entry name" value="EG:EG0003.4 PROTEIN-RELATED"/>
    <property type="match status" value="1"/>
</dbReference>
<evidence type="ECO:0000256" key="8">
    <source>
        <dbReference type="ARBA" id="ARBA00022989"/>
    </source>
</evidence>
<evidence type="ECO:0000256" key="4">
    <source>
        <dbReference type="ARBA" id="ARBA00022676"/>
    </source>
</evidence>
<evidence type="ECO:0000256" key="1">
    <source>
        <dbReference type="ARBA" id="ARBA00004167"/>
    </source>
</evidence>
<keyword evidence="4" id="KW-0328">Glycosyltransferase</keyword>
<dbReference type="GO" id="GO:0016020">
    <property type="term" value="C:membrane"/>
    <property type="evidence" value="ECO:0007669"/>
    <property type="project" value="UniProtKB-SubCell"/>
</dbReference>
<keyword evidence="14" id="KW-1185">Reference proteome</keyword>
<dbReference type="SUPFAM" id="SSF53756">
    <property type="entry name" value="UDP-Glycosyltransferase/glycogen phosphorylase"/>
    <property type="match status" value="1"/>
</dbReference>
<dbReference type="PANTHER" id="PTHR48043:SF23">
    <property type="entry name" value="UDP-GLUCURONOSYLTRANSFERASE"/>
    <property type="match status" value="1"/>
</dbReference>
<dbReference type="GO" id="GO:0015020">
    <property type="term" value="F:glucuronosyltransferase activity"/>
    <property type="evidence" value="ECO:0007669"/>
    <property type="project" value="UniProtKB-EC"/>
</dbReference>
<keyword evidence="5" id="KW-0808">Transferase</keyword>
<keyword evidence="6 11" id="KW-0812">Transmembrane</keyword>
<dbReference type="Gene3D" id="3.40.50.2000">
    <property type="entry name" value="Glycogen Phosphorylase B"/>
    <property type="match status" value="1"/>
</dbReference>
<evidence type="ECO:0000256" key="3">
    <source>
        <dbReference type="ARBA" id="ARBA00012544"/>
    </source>
</evidence>
<evidence type="ECO:0000313" key="13">
    <source>
        <dbReference type="EMBL" id="CAJ0580247.1"/>
    </source>
</evidence>
<keyword evidence="9 11" id="KW-0472">Membrane</keyword>
<dbReference type="Proteomes" id="UP001177023">
    <property type="component" value="Unassembled WGS sequence"/>
</dbReference>
<feature type="chain" id="PRO_5041348128" description="glucuronosyltransferase" evidence="12">
    <location>
        <begin position="17"/>
        <end position="528"/>
    </location>
</feature>
<reference evidence="13" key="1">
    <citation type="submission" date="2023-06" db="EMBL/GenBank/DDBJ databases">
        <authorList>
            <person name="Delattre M."/>
        </authorList>
    </citation>
    <scope>NUCLEOTIDE SEQUENCE</scope>
    <source>
        <strain evidence="13">AF72</strain>
    </source>
</reference>
<dbReference type="EMBL" id="CATQJA010002659">
    <property type="protein sequence ID" value="CAJ0580247.1"/>
    <property type="molecule type" value="Genomic_DNA"/>
</dbReference>
<name>A0AA36G5M7_9BILA</name>
<comment type="catalytic activity">
    <reaction evidence="10">
        <text>glucuronate acceptor + UDP-alpha-D-glucuronate = acceptor beta-D-glucuronoside + UDP + H(+)</text>
        <dbReference type="Rhea" id="RHEA:21032"/>
        <dbReference type="ChEBI" id="CHEBI:15378"/>
        <dbReference type="ChEBI" id="CHEBI:58052"/>
        <dbReference type="ChEBI" id="CHEBI:58223"/>
        <dbReference type="ChEBI" id="CHEBI:132367"/>
        <dbReference type="ChEBI" id="CHEBI:132368"/>
        <dbReference type="EC" id="2.4.1.17"/>
    </reaction>
</comment>
<dbReference type="AlphaFoldDB" id="A0AA36G5M7"/>
<accession>A0AA36G5M7</accession>
<keyword evidence="7 12" id="KW-0732">Signal</keyword>
<evidence type="ECO:0000256" key="9">
    <source>
        <dbReference type="ARBA" id="ARBA00023136"/>
    </source>
</evidence>
<comment type="similarity">
    <text evidence="2">Belongs to the UDP-glycosyltransferase family.</text>
</comment>